<keyword evidence="12" id="KW-0010">Activator</keyword>
<evidence type="ECO:0000256" key="3">
    <source>
        <dbReference type="ARBA" id="ARBA00022490"/>
    </source>
</evidence>
<evidence type="ECO:0000256" key="1">
    <source>
        <dbReference type="ARBA" id="ARBA00004123"/>
    </source>
</evidence>
<dbReference type="InterPro" id="IPR017855">
    <property type="entry name" value="SMAD-like_dom_sf"/>
</dbReference>
<keyword evidence="13" id="KW-0804">Transcription</keyword>
<dbReference type="PANTHER" id="PTHR11949">
    <property type="entry name" value="INTERFERON REGULATORY FACTOR"/>
    <property type="match status" value="1"/>
</dbReference>
<dbReference type="PROSITE" id="PS51507">
    <property type="entry name" value="IRF_2"/>
    <property type="match status" value="1"/>
</dbReference>
<evidence type="ECO:0000256" key="10">
    <source>
        <dbReference type="ARBA" id="ARBA00023015"/>
    </source>
</evidence>
<keyword evidence="14" id="KW-0539">Nucleus</keyword>
<dbReference type="InterPro" id="IPR019817">
    <property type="entry name" value="Interferon_reg_fac_CS"/>
</dbReference>
<evidence type="ECO:0000256" key="15">
    <source>
        <dbReference type="ARBA" id="ARBA00067362"/>
    </source>
</evidence>
<dbReference type="GO" id="GO:0007165">
    <property type="term" value="P:signal transduction"/>
    <property type="evidence" value="ECO:0007669"/>
    <property type="project" value="UniProtKB-ARBA"/>
</dbReference>
<dbReference type="GO" id="GO:0005634">
    <property type="term" value="C:nucleus"/>
    <property type="evidence" value="ECO:0007669"/>
    <property type="project" value="UniProtKB-SubCell"/>
</dbReference>
<dbReference type="GO" id="GO:0000978">
    <property type="term" value="F:RNA polymerase II cis-regulatory region sequence-specific DNA binding"/>
    <property type="evidence" value="ECO:0007669"/>
    <property type="project" value="TreeGrafter"/>
</dbReference>
<protein>
    <recommendedName>
        <fullName evidence="15">Interferon regulatory factor 7</fullName>
    </recommendedName>
</protein>
<keyword evidence="18" id="KW-1185">Reference proteome</keyword>
<name>A0A667HTQ8_LYNCA</name>
<keyword evidence="9" id="KW-0007">Acetylation</keyword>
<evidence type="ECO:0000313" key="18">
    <source>
        <dbReference type="Proteomes" id="UP000472241"/>
    </source>
</evidence>
<dbReference type="Ensembl" id="ENSLCNT00005025988.1">
    <property type="protein sequence ID" value="ENSLCNP00005023269.1"/>
    <property type="gene ID" value="ENSLCNG00005015070.1"/>
</dbReference>
<dbReference type="SUPFAM" id="SSF49879">
    <property type="entry name" value="SMAD/FHA domain"/>
    <property type="match status" value="1"/>
</dbReference>
<keyword evidence="4" id="KW-1017">Isopeptide bond</keyword>
<comment type="subcellular location">
    <subcellularLocation>
        <location evidence="2">Cytoplasm</location>
    </subcellularLocation>
    <subcellularLocation>
        <location evidence="1">Nucleus</location>
    </subcellularLocation>
</comment>
<dbReference type="PANTHER" id="PTHR11949:SF2">
    <property type="entry name" value="INTERFERON REGULATORY FACTOR 7"/>
    <property type="match status" value="1"/>
</dbReference>
<dbReference type="GO" id="GO:0045087">
    <property type="term" value="P:innate immune response"/>
    <property type="evidence" value="ECO:0007669"/>
    <property type="project" value="UniProtKB-KW"/>
</dbReference>
<evidence type="ECO:0000256" key="14">
    <source>
        <dbReference type="ARBA" id="ARBA00023242"/>
    </source>
</evidence>
<organism evidence="17 18">
    <name type="scientific">Lynx canadensis</name>
    <name type="common">Canada lynx</name>
    <name type="synonym">Felis canadensis</name>
    <dbReference type="NCBI Taxonomy" id="61383"/>
    <lineage>
        <taxon>Eukaryota</taxon>
        <taxon>Metazoa</taxon>
        <taxon>Chordata</taxon>
        <taxon>Craniata</taxon>
        <taxon>Vertebrata</taxon>
        <taxon>Euteleostomi</taxon>
        <taxon>Mammalia</taxon>
        <taxon>Eutheria</taxon>
        <taxon>Laurasiatheria</taxon>
        <taxon>Carnivora</taxon>
        <taxon>Feliformia</taxon>
        <taxon>Felidae</taxon>
        <taxon>Felinae</taxon>
        <taxon>Lynx</taxon>
    </lineage>
</organism>
<dbReference type="Gene3D" id="2.60.200.10">
    <property type="match status" value="1"/>
</dbReference>
<dbReference type="GO" id="GO:0032728">
    <property type="term" value="P:positive regulation of interferon-beta production"/>
    <property type="evidence" value="ECO:0007669"/>
    <property type="project" value="UniProtKB-ARBA"/>
</dbReference>
<keyword evidence="3" id="KW-0963">Cytoplasm</keyword>
<dbReference type="SMART" id="SM00348">
    <property type="entry name" value="IRF"/>
    <property type="match status" value="1"/>
</dbReference>
<keyword evidence="7" id="KW-0832">Ubl conjugation</keyword>
<dbReference type="FunFam" id="1.10.10.10:FF:000375">
    <property type="entry name" value="Interferon regulatory factor 7"/>
    <property type="match status" value="1"/>
</dbReference>
<dbReference type="PROSITE" id="PS00601">
    <property type="entry name" value="IRF_1"/>
    <property type="match status" value="1"/>
</dbReference>
<feature type="domain" description="IRF tryptophan pentad repeat" evidence="16">
    <location>
        <begin position="15"/>
        <end position="129"/>
    </location>
</feature>
<gene>
    <name evidence="17" type="primary">IRF7</name>
</gene>
<evidence type="ECO:0000256" key="13">
    <source>
        <dbReference type="ARBA" id="ARBA00023163"/>
    </source>
</evidence>
<dbReference type="SMART" id="SM01243">
    <property type="entry name" value="IRF-3"/>
    <property type="match status" value="1"/>
</dbReference>
<keyword evidence="6" id="KW-0399">Innate immunity</keyword>
<evidence type="ECO:0000256" key="6">
    <source>
        <dbReference type="ARBA" id="ARBA00022588"/>
    </source>
</evidence>
<evidence type="ECO:0000256" key="11">
    <source>
        <dbReference type="ARBA" id="ARBA00023125"/>
    </source>
</evidence>
<evidence type="ECO:0000313" key="17">
    <source>
        <dbReference type="Ensembl" id="ENSLCNP00005023269.1"/>
    </source>
</evidence>
<dbReference type="GO" id="GO:0005737">
    <property type="term" value="C:cytoplasm"/>
    <property type="evidence" value="ECO:0007669"/>
    <property type="project" value="UniProtKB-SubCell"/>
</dbReference>
<evidence type="ECO:0000256" key="8">
    <source>
        <dbReference type="ARBA" id="ARBA00022859"/>
    </source>
</evidence>
<dbReference type="InterPro" id="IPR036390">
    <property type="entry name" value="WH_DNA-bd_sf"/>
</dbReference>
<accession>A0A667HTQ8</accession>
<dbReference type="Proteomes" id="UP000472241">
    <property type="component" value="Unplaced"/>
</dbReference>
<dbReference type="GO" id="GO:0045893">
    <property type="term" value="P:positive regulation of DNA-templated transcription"/>
    <property type="evidence" value="ECO:0007669"/>
    <property type="project" value="UniProtKB-ARBA"/>
</dbReference>
<dbReference type="GO" id="GO:0000981">
    <property type="term" value="F:DNA-binding transcription factor activity, RNA polymerase II-specific"/>
    <property type="evidence" value="ECO:0007669"/>
    <property type="project" value="TreeGrafter"/>
</dbReference>
<proteinExistence type="predicted"/>
<dbReference type="InterPro" id="IPR019471">
    <property type="entry name" value="Interferon_reg_factor-3"/>
</dbReference>
<dbReference type="GO" id="GO:0032727">
    <property type="term" value="P:positive regulation of interferon-alpha production"/>
    <property type="evidence" value="ECO:0007669"/>
    <property type="project" value="UniProtKB-ARBA"/>
</dbReference>
<dbReference type="AlphaFoldDB" id="A0A667HTQ8"/>
<evidence type="ECO:0000256" key="7">
    <source>
        <dbReference type="ARBA" id="ARBA00022843"/>
    </source>
</evidence>
<reference evidence="17" key="2">
    <citation type="submission" date="2025-09" db="UniProtKB">
        <authorList>
            <consortium name="Ensembl"/>
        </authorList>
    </citation>
    <scope>IDENTIFICATION</scope>
</reference>
<dbReference type="InterPro" id="IPR036388">
    <property type="entry name" value="WH-like_DNA-bd_sf"/>
</dbReference>
<keyword evidence="5" id="KW-0597">Phosphoprotein</keyword>
<dbReference type="CDD" id="cd00103">
    <property type="entry name" value="IRF"/>
    <property type="match status" value="1"/>
</dbReference>
<dbReference type="PRINTS" id="PR00267">
    <property type="entry name" value="INTFRNREGFCT"/>
</dbReference>
<dbReference type="GO" id="GO:0045089">
    <property type="term" value="P:positive regulation of innate immune response"/>
    <property type="evidence" value="ECO:0007669"/>
    <property type="project" value="UniProtKB-ARBA"/>
</dbReference>
<dbReference type="InterPro" id="IPR008984">
    <property type="entry name" value="SMAD_FHA_dom_sf"/>
</dbReference>
<keyword evidence="11" id="KW-0238">DNA-binding</keyword>
<evidence type="ECO:0000256" key="2">
    <source>
        <dbReference type="ARBA" id="ARBA00004496"/>
    </source>
</evidence>
<evidence type="ECO:0000256" key="12">
    <source>
        <dbReference type="ARBA" id="ARBA00023159"/>
    </source>
</evidence>
<evidence type="ECO:0000259" key="16">
    <source>
        <dbReference type="PROSITE" id="PS51507"/>
    </source>
</evidence>
<sequence>APVPPPGCAATGPPRPRFADWLLGEVGSGRYEGLRWLDAARTRFRVPWKHFARKDLGEADARIFKAWAVARGRWPPSNSGSDQLAPEGPLRASWKTNFRCALHSTQRFVMLQDNSGDPTDPHKVYALSSALGWRGEEPAGGRSSRAEPRCQDTLGLCTGQICEPSPGALEVTIMYKGRTVLQETVGRPSFVFLYGSPSPAAEAAEPQHVAFPSPAELPDQKQLHYTEKLLQHVAPGLQLELRGPRLWARRLGKCKVYWEVGGPLGSASPSTPPCLLQRNQDTPIFDFSAFFRELVEFRACRRRRSPHYTIYLGFGQDLSAGRPKEKSLVLVKLEPWLCRAHLEYVQREGVSSLDSSSLGLCLSSCNSLYEALEHFLMEVEQPA</sequence>
<dbReference type="Pfam" id="PF00605">
    <property type="entry name" value="IRF"/>
    <property type="match status" value="1"/>
</dbReference>
<dbReference type="InterPro" id="IPR001346">
    <property type="entry name" value="Interferon_reg_fact_DNA-bd_dom"/>
</dbReference>
<dbReference type="Pfam" id="PF10401">
    <property type="entry name" value="IRF-3"/>
    <property type="match status" value="1"/>
</dbReference>
<evidence type="ECO:0000256" key="9">
    <source>
        <dbReference type="ARBA" id="ARBA00022990"/>
    </source>
</evidence>
<keyword evidence="8" id="KW-0391">Immunity</keyword>
<dbReference type="GO" id="GO:0051607">
    <property type="term" value="P:defense response to virus"/>
    <property type="evidence" value="ECO:0007669"/>
    <property type="project" value="UniProtKB-ARBA"/>
</dbReference>
<evidence type="ECO:0000256" key="5">
    <source>
        <dbReference type="ARBA" id="ARBA00022553"/>
    </source>
</evidence>
<dbReference type="Gene3D" id="1.10.10.10">
    <property type="entry name" value="Winged helix-like DNA-binding domain superfamily/Winged helix DNA-binding domain"/>
    <property type="match status" value="1"/>
</dbReference>
<dbReference type="FunFam" id="2.60.200.10:FF:000007">
    <property type="entry name" value="Interferon regulatory factor 7"/>
    <property type="match status" value="1"/>
</dbReference>
<keyword evidence="10" id="KW-0805">Transcription regulation</keyword>
<dbReference type="SUPFAM" id="SSF46785">
    <property type="entry name" value="Winged helix' DNA-binding domain"/>
    <property type="match status" value="1"/>
</dbReference>
<reference evidence="17" key="1">
    <citation type="submission" date="2025-08" db="UniProtKB">
        <authorList>
            <consortium name="Ensembl"/>
        </authorList>
    </citation>
    <scope>IDENTIFICATION</scope>
</reference>
<evidence type="ECO:0000256" key="4">
    <source>
        <dbReference type="ARBA" id="ARBA00022499"/>
    </source>
</evidence>